<evidence type="ECO:0008006" key="4">
    <source>
        <dbReference type="Google" id="ProtNLM"/>
    </source>
</evidence>
<protein>
    <recommendedName>
        <fullName evidence="4">Rab-like protein 6</fullName>
    </recommendedName>
</protein>
<dbReference type="Gene3D" id="3.40.50.300">
    <property type="entry name" value="P-loop containing nucleotide triphosphate hydrolases"/>
    <property type="match status" value="1"/>
</dbReference>
<dbReference type="SUPFAM" id="SSF52540">
    <property type="entry name" value="P-loop containing nucleoside triphosphate hydrolases"/>
    <property type="match status" value="1"/>
</dbReference>
<dbReference type="Proteomes" id="UP000596742">
    <property type="component" value="Unassembled WGS sequence"/>
</dbReference>
<dbReference type="SMART" id="SM00175">
    <property type="entry name" value="RAB"/>
    <property type="match status" value="1"/>
</dbReference>
<evidence type="ECO:0000256" key="1">
    <source>
        <dbReference type="SAM" id="MobiDB-lite"/>
    </source>
</evidence>
<dbReference type="GO" id="GO:0003924">
    <property type="term" value="F:GTPase activity"/>
    <property type="evidence" value="ECO:0007669"/>
    <property type="project" value="InterPro"/>
</dbReference>
<dbReference type="EMBL" id="UYJE01002658">
    <property type="protein sequence ID" value="VDI12639.1"/>
    <property type="molecule type" value="Genomic_DNA"/>
</dbReference>
<reference evidence="2" key="1">
    <citation type="submission" date="2018-11" db="EMBL/GenBank/DDBJ databases">
        <authorList>
            <person name="Alioto T."/>
            <person name="Alioto T."/>
        </authorList>
    </citation>
    <scope>NUCLEOTIDE SEQUENCE</scope>
</reference>
<feature type="compositionally biased region" description="Basic and acidic residues" evidence="1">
    <location>
        <begin position="488"/>
        <end position="503"/>
    </location>
</feature>
<dbReference type="InterPro" id="IPR040385">
    <property type="entry name" value="RABL6"/>
</dbReference>
<dbReference type="OrthoDB" id="207081at2759"/>
<sequence length="773" mass="87238">MSLFRKLLGNQDGGGQKAPPSGLQTMGVQLQRRFARGVQYNMKIVIRGDRNVGKSCLFHRLQGHKFKEEYIPTEEIQVCNIQWNYKTTDDVVKVEIWDVVDKGKKKKKPEGLKMDNSVKDAPDEPCLDAEFMDVYKGSHGVILMYDITKQWTFTYVEREMEKVPAHIPVLVLGNHRDMGHHRTVTEDKARYYCQHYDRPEGSGEVRYAESSMCNDFGLRHLCDNSLLYFMVSVFRPEGSGEVRPEGSDLRVQVKPEGSGEVRPEGSGEVRPEGSGEVRYAESSMCNGFGLRYMHKFFNLPYLQLQRESLLKQLEVNSEDFRSTVEELDIHEESEEQNYDVFIDNLSNKRRQQQDKFSGSATSESDLKQEVVIENSSASGVPKSLSMPALQQTTISNKSESKTPTNQEPVPPISSPDEKPSKQVKSPDQPPAKPTEPEQKTGFFSRLFKSKETHVEKKDVKETIKEDDPVTDVDEFIPDGGAIDASFLDDSKDTKDNGKSKNVEESDSEDEGNPMVAGFQDDLDSDDNFIPTQLASDDSDSDHDNMQTQSKSNIQRKQSTESDVNHFDNSESNVKEIESDNSDHNIPVTKDESDIDDNPITQVTVAADNSDVEDNVNSHVLVTDDVSDIEDNLDSHVTVAIDQDISDDDTVNKDKEISNGTENLTTTADQRLRSDSDLGQQPDFGDWLDTLESKNKKDAKTSHVSKEKIDVPGTDAIKKKKKKKRDKEETVDDDKKKSKKKDKSKTKKEKKKKKKDSDEEDLESFLNDVPSQPS</sequence>
<dbReference type="GO" id="GO:0005525">
    <property type="term" value="F:GTP binding"/>
    <property type="evidence" value="ECO:0007669"/>
    <property type="project" value="InterPro"/>
</dbReference>
<dbReference type="PRINTS" id="PR00449">
    <property type="entry name" value="RASTRNSFRMNG"/>
</dbReference>
<dbReference type="GO" id="GO:0005829">
    <property type="term" value="C:cytosol"/>
    <property type="evidence" value="ECO:0007669"/>
    <property type="project" value="TreeGrafter"/>
</dbReference>
<dbReference type="Pfam" id="PF00071">
    <property type="entry name" value="Ras"/>
    <property type="match status" value="1"/>
</dbReference>
<name>A0A8B6CZB1_MYTGA</name>
<dbReference type="InterPro" id="IPR027417">
    <property type="entry name" value="P-loop_NTPase"/>
</dbReference>
<comment type="caution">
    <text evidence="2">The sequence shown here is derived from an EMBL/GenBank/DDBJ whole genome shotgun (WGS) entry which is preliminary data.</text>
</comment>
<feature type="compositionally biased region" description="Polar residues" evidence="1">
    <location>
        <begin position="393"/>
        <end position="407"/>
    </location>
</feature>
<dbReference type="PANTHER" id="PTHR14932:SF1">
    <property type="entry name" value="RAB-LIKE PROTEIN 6"/>
    <property type="match status" value="1"/>
</dbReference>
<feature type="region of interest" description="Disordered" evidence="1">
    <location>
        <begin position="393"/>
        <end position="599"/>
    </location>
</feature>
<accession>A0A8B6CZB1</accession>
<dbReference type="Pfam" id="PF08477">
    <property type="entry name" value="Roc"/>
    <property type="match status" value="1"/>
</dbReference>
<proteinExistence type="predicted"/>
<feature type="compositionally biased region" description="Basic and acidic residues" evidence="1">
    <location>
        <begin position="690"/>
        <end position="709"/>
    </location>
</feature>
<feature type="non-terminal residue" evidence="2">
    <location>
        <position position="773"/>
    </location>
</feature>
<dbReference type="InterPro" id="IPR001806">
    <property type="entry name" value="Small_GTPase"/>
</dbReference>
<dbReference type="PANTHER" id="PTHR14932">
    <property type="entry name" value="RAS GTPASE-RELATED"/>
    <property type="match status" value="1"/>
</dbReference>
<gene>
    <name evidence="2" type="ORF">MGAL_10B082579</name>
</gene>
<dbReference type="GO" id="GO:0005634">
    <property type="term" value="C:nucleus"/>
    <property type="evidence" value="ECO:0007669"/>
    <property type="project" value="TreeGrafter"/>
</dbReference>
<evidence type="ECO:0000313" key="3">
    <source>
        <dbReference type="Proteomes" id="UP000596742"/>
    </source>
</evidence>
<feature type="compositionally biased region" description="Basic residues" evidence="1">
    <location>
        <begin position="736"/>
        <end position="753"/>
    </location>
</feature>
<dbReference type="AlphaFoldDB" id="A0A8B6CZB1"/>
<feature type="region of interest" description="Disordered" evidence="1">
    <location>
        <begin position="640"/>
        <end position="773"/>
    </location>
</feature>
<organism evidence="2 3">
    <name type="scientific">Mytilus galloprovincialis</name>
    <name type="common">Mediterranean mussel</name>
    <dbReference type="NCBI Taxonomy" id="29158"/>
    <lineage>
        <taxon>Eukaryota</taxon>
        <taxon>Metazoa</taxon>
        <taxon>Spiralia</taxon>
        <taxon>Lophotrochozoa</taxon>
        <taxon>Mollusca</taxon>
        <taxon>Bivalvia</taxon>
        <taxon>Autobranchia</taxon>
        <taxon>Pteriomorphia</taxon>
        <taxon>Mytilida</taxon>
        <taxon>Mytiloidea</taxon>
        <taxon>Mytilidae</taxon>
        <taxon>Mytilinae</taxon>
        <taxon>Mytilus</taxon>
    </lineage>
</organism>
<evidence type="ECO:0000313" key="2">
    <source>
        <dbReference type="EMBL" id="VDI12639.1"/>
    </source>
</evidence>
<feature type="compositionally biased region" description="Basic and acidic residues" evidence="1">
    <location>
        <begin position="557"/>
        <end position="582"/>
    </location>
</feature>
<feature type="compositionally biased region" description="Polar residues" evidence="1">
    <location>
        <begin position="545"/>
        <end position="556"/>
    </location>
</feature>
<feature type="compositionally biased region" description="Polar residues" evidence="1">
    <location>
        <begin position="657"/>
        <end position="668"/>
    </location>
</feature>
<feature type="region of interest" description="Disordered" evidence="1">
    <location>
        <begin position="239"/>
        <end position="275"/>
    </location>
</feature>
<dbReference type="PROSITE" id="PS51419">
    <property type="entry name" value="RAB"/>
    <property type="match status" value="1"/>
</dbReference>
<keyword evidence="3" id="KW-1185">Reference proteome</keyword>
<feature type="compositionally biased region" description="Basic and acidic residues" evidence="1">
    <location>
        <begin position="448"/>
        <end position="467"/>
    </location>
</feature>